<dbReference type="EMBL" id="CALSDN010000004">
    <property type="protein sequence ID" value="CAH6720746.1"/>
    <property type="molecule type" value="Genomic_DNA"/>
</dbReference>
<reference evidence="1" key="1">
    <citation type="submission" date="2022-06" db="EMBL/GenBank/DDBJ databases">
        <authorList>
            <person name="Legras J.-L."/>
            <person name="Devillers H."/>
            <person name="Grondin C."/>
        </authorList>
    </citation>
    <scope>NUCLEOTIDE SEQUENCE</scope>
    <source>
        <strain evidence="1">CLIB 1444</strain>
    </source>
</reference>
<evidence type="ECO:0000313" key="1">
    <source>
        <dbReference type="EMBL" id="CAH6720746.1"/>
    </source>
</evidence>
<sequence length="658" mass="75199">MTDKPKFQHAKSSPMLTNVHGRDHEDMSSDSSDSDTELDLLEYLNRIDLSYREIKFRIPNETNHKSENTQNFVKRVAFDTVNIQYQEDDSDDDDWGRRNSRYDDLKVGSYDFLFDESRGRSRSKISPTPSPLHSPSASPIRSGVSPMRNSISSITNNIDVNMAKLLQKRPEYPTQPIITHKGCTYTKKHTKFEDLYLGKVTDKQGNYLRPVLPRRVILVYISGRRHTWVCLDWVLSKFIENGDSVIIVSSVHESLLQEPPHHRRKSYGSSSPEFSRYKSRKGKAKPEIIKLIARKIMNYSMEVINPDIIAKVSIELAVGETKQVLKEMYKLYEPSVVATGSKPRTNIAAPLRSWTSSKLTDRLVKNFPLPLIVTPAVNMGRFERDLRKEINNKYKFSDEDGPYEFTRKKSFGDLQSMSSISSDDSYSSFEEITNIYEKSKRDLHDQLNDSLTKNNYTLDYFVDALKLISQNSIEFCEEIRSIDPNFKGKGAKLAGAITGSNKWGQHGYKTKSLLEPVEKAKTDVPVVKTPKISLKDLKRNLKEKERQLQVEKLKSNESVVSNAPPSINIISPGNSNDSLPPKQTLKFVGIDKNNKEKDIRSMKKIQKSLSNDDSQMFTRPALEPLKSHPDLTTIASGSSKGDEREHKKKKSKFWKLFK</sequence>
<accession>A0ACA9Y794</accession>
<evidence type="ECO:0000313" key="2">
    <source>
        <dbReference type="Proteomes" id="UP001152531"/>
    </source>
</evidence>
<organism evidence="1 2">
    <name type="scientific">[Candida] jaroonii</name>
    <dbReference type="NCBI Taxonomy" id="467808"/>
    <lineage>
        <taxon>Eukaryota</taxon>
        <taxon>Fungi</taxon>
        <taxon>Dikarya</taxon>
        <taxon>Ascomycota</taxon>
        <taxon>Saccharomycotina</taxon>
        <taxon>Pichiomycetes</taxon>
        <taxon>Debaryomycetaceae</taxon>
        <taxon>Yamadazyma</taxon>
    </lineage>
</organism>
<dbReference type="Proteomes" id="UP001152531">
    <property type="component" value="Unassembled WGS sequence"/>
</dbReference>
<name>A0ACA9Y794_9ASCO</name>
<proteinExistence type="predicted"/>
<comment type="caution">
    <text evidence="1">The sequence shown here is derived from an EMBL/GenBank/DDBJ whole genome shotgun (WGS) entry which is preliminary data.</text>
</comment>
<protein>
    <submittedName>
        <fullName evidence="1">Uncharacterized protein</fullName>
    </submittedName>
</protein>
<gene>
    <name evidence="1" type="ORF">CLIB1444_04S06986</name>
</gene>
<keyword evidence="2" id="KW-1185">Reference proteome</keyword>